<dbReference type="SUPFAM" id="SSF57701">
    <property type="entry name" value="Zn2/Cys6 DNA-binding domain"/>
    <property type="match status" value="1"/>
</dbReference>
<dbReference type="GeneID" id="88171393"/>
<feature type="region of interest" description="Disordered" evidence="6">
    <location>
        <begin position="687"/>
        <end position="711"/>
    </location>
</feature>
<dbReference type="InterPro" id="IPR036864">
    <property type="entry name" value="Zn2-C6_fun-type_DNA-bd_sf"/>
</dbReference>
<dbReference type="KEGG" id="asau:88171393"/>
<organism evidence="8 9">
    <name type="scientific">Australozyma saopauloensis</name>
    <dbReference type="NCBI Taxonomy" id="291208"/>
    <lineage>
        <taxon>Eukaryota</taxon>
        <taxon>Fungi</taxon>
        <taxon>Dikarya</taxon>
        <taxon>Ascomycota</taxon>
        <taxon>Saccharomycotina</taxon>
        <taxon>Pichiomycetes</taxon>
        <taxon>Metschnikowiaceae</taxon>
        <taxon>Australozyma</taxon>
    </lineage>
</organism>
<keyword evidence="4" id="KW-0804">Transcription</keyword>
<name>A0AAX4H462_9ASCO</name>
<feature type="domain" description="Zn(2)-C6 fungal-type" evidence="7">
    <location>
        <begin position="9"/>
        <end position="42"/>
    </location>
</feature>
<keyword evidence="5" id="KW-0539">Nucleus</keyword>
<evidence type="ECO:0000256" key="4">
    <source>
        <dbReference type="ARBA" id="ARBA00023163"/>
    </source>
</evidence>
<dbReference type="EMBL" id="CP138894">
    <property type="protein sequence ID" value="WPK23099.1"/>
    <property type="molecule type" value="Genomic_DNA"/>
</dbReference>
<gene>
    <name evidence="8" type="ORF">PUMCH_000324</name>
</gene>
<dbReference type="PROSITE" id="PS00463">
    <property type="entry name" value="ZN2_CY6_FUNGAL_1"/>
    <property type="match status" value="1"/>
</dbReference>
<dbReference type="GO" id="GO:0000981">
    <property type="term" value="F:DNA-binding transcription factor activity, RNA polymerase II-specific"/>
    <property type="evidence" value="ECO:0007669"/>
    <property type="project" value="InterPro"/>
</dbReference>
<dbReference type="PANTHER" id="PTHR31845:SF17">
    <property type="entry name" value="ZN(II)2CYS6 TRANSCRIPTION FACTOR (EUROFUNG)"/>
    <property type="match status" value="1"/>
</dbReference>
<evidence type="ECO:0000256" key="3">
    <source>
        <dbReference type="ARBA" id="ARBA00023125"/>
    </source>
</evidence>
<dbReference type="AlphaFoldDB" id="A0AAX4H462"/>
<dbReference type="GO" id="GO:0000976">
    <property type="term" value="F:transcription cis-regulatory region binding"/>
    <property type="evidence" value="ECO:0007669"/>
    <property type="project" value="TreeGrafter"/>
</dbReference>
<evidence type="ECO:0000256" key="6">
    <source>
        <dbReference type="SAM" id="MobiDB-lite"/>
    </source>
</evidence>
<keyword evidence="9" id="KW-1185">Reference proteome</keyword>
<evidence type="ECO:0000259" key="7">
    <source>
        <dbReference type="PROSITE" id="PS50048"/>
    </source>
</evidence>
<sequence>MARDKRTKPCGNCKRSKVKCEYDQSLPCVRCMNIGLASSCLFLLKLPSLQLPLINAPLVPFANTPPPAMLPHPLHVPSHNIYSQSHTPSIPAVQASFHPPAQDSIVKLEQKVESMDSKFNELLKLLHENQTAIRDDRQKNKAQREVHSATPSGQILKLKRSLTCSNDDDYLATKKIKCSDDFRNEVLSMQEAKLLFNFFDQNISQQLFGFELKNFCVEDLWESSPILVCAICTISLIHYPDPSVSSKQATLQTHLQQLCSKIIFEPQPSSDSTVFNTIVALILCSFWLSDSQRFTGLALQLAKEHNFNEIHPKDPKTSSVTHRDRLKLWYLLYILDGQQSMTFHRQALLSASDGAIQNSRHLLLDNSKETKVIEQSSIEETQSKEVIKQNSNGHSKLTDLRLISQVEYNCALDEALKGNAWDLLDPQAFGIPSKSNLELDKWMVSWTVLLAPMNNGTVWLSKSTLIYYNFAKMHINSLALRSLQVNTGESGVIFPKWNQYKFVTDSLRTPEKKTEYDVPAADNEEFVSNTELATQDQAMLNLNIAVSAAQTVLSLVLNDKDILDNLKYVPLHIHIMLYYAAFLLVSAPANLLSGGIEDYSHFKNVFNNLRMTKTLQKKILLNLPTDKRFGDRLLKSLDALFNERIHNLQIEIHNAPIDVPAKAELMNEMSTLQCTYSQVELIPESAEVSSLDSSPQPEKKYAWPASHHGHV</sequence>
<accession>A0AAX4H462</accession>
<keyword evidence="3" id="KW-0238">DNA-binding</keyword>
<dbReference type="GO" id="GO:0008270">
    <property type="term" value="F:zinc ion binding"/>
    <property type="evidence" value="ECO:0007669"/>
    <property type="project" value="InterPro"/>
</dbReference>
<dbReference type="GO" id="GO:0005634">
    <property type="term" value="C:nucleus"/>
    <property type="evidence" value="ECO:0007669"/>
    <property type="project" value="UniProtKB-SubCell"/>
</dbReference>
<dbReference type="Proteomes" id="UP001338582">
    <property type="component" value="Chromosome 1"/>
</dbReference>
<proteinExistence type="predicted"/>
<evidence type="ECO:0000313" key="8">
    <source>
        <dbReference type="EMBL" id="WPK23099.1"/>
    </source>
</evidence>
<feature type="compositionally biased region" description="Polar residues" evidence="6">
    <location>
        <begin position="687"/>
        <end position="696"/>
    </location>
</feature>
<dbReference type="CDD" id="cd00067">
    <property type="entry name" value="GAL4"/>
    <property type="match status" value="1"/>
</dbReference>
<reference evidence="8 9" key="1">
    <citation type="submission" date="2023-10" db="EMBL/GenBank/DDBJ databases">
        <title>Draft Genome Sequence of Candida saopaulonensis from a very Premature Infant with Sepsis.</title>
        <authorList>
            <person name="Ning Y."/>
            <person name="Dai R."/>
            <person name="Xiao M."/>
            <person name="Xu Y."/>
            <person name="Yan Q."/>
            <person name="Zhang L."/>
        </authorList>
    </citation>
    <scope>NUCLEOTIDE SEQUENCE [LARGE SCALE GENOMIC DNA]</scope>
    <source>
        <strain evidence="8 9">19XY460</strain>
    </source>
</reference>
<evidence type="ECO:0000313" key="9">
    <source>
        <dbReference type="Proteomes" id="UP001338582"/>
    </source>
</evidence>
<dbReference type="PANTHER" id="PTHR31845">
    <property type="entry name" value="FINGER DOMAIN PROTEIN, PUTATIVE-RELATED"/>
    <property type="match status" value="1"/>
</dbReference>
<dbReference type="CDD" id="cd12148">
    <property type="entry name" value="fungal_TF_MHR"/>
    <property type="match status" value="1"/>
</dbReference>
<evidence type="ECO:0000256" key="2">
    <source>
        <dbReference type="ARBA" id="ARBA00023015"/>
    </source>
</evidence>
<protein>
    <recommendedName>
        <fullName evidence="7">Zn(2)-C6 fungal-type domain-containing protein</fullName>
    </recommendedName>
</protein>
<evidence type="ECO:0000256" key="1">
    <source>
        <dbReference type="ARBA" id="ARBA00004123"/>
    </source>
</evidence>
<keyword evidence="2" id="KW-0805">Transcription regulation</keyword>
<comment type="subcellular location">
    <subcellularLocation>
        <location evidence="1">Nucleus</location>
    </subcellularLocation>
</comment>
<dbReference type="InterPro" id="IPR001138">
    <property type="entry name" value="Zn2Cys6_DnaBD"/>
</dbReference>
<dbReference type="PROSITE" id="PS50048">
    <property type="entry name" value="ZN2_CY6_FUNGAL_2"/>
    <property type="match status" value="1"/>
</dbReference>
<dbReference type="RefSeq" id="XP_062875486.1">
    <property type="nucleotide sequence ID" value="XM_063019416.1"/>
</dbReference>
<evidence type="ECO:0000256" key="5">
    <source>
        <dbReference type="ARBA" id="ARBA00023242"/>
    </source>
</evidence>
<dbReference type="InterPro" id="IPR051089">
    <property type="entry name" value="prtT"/>
</dbReference>